<keyword evidence="2" id="KW-1185">Reference proteome</keyword>
<dbReference type="AlphaFoldDB" id="A0A1L3SMK8"/>
<dbReference type="Pfam" id="PF18906">
    <property type="entry name" value="Phage_tube_2"/>
    <property type="match status" value="1"/>
</dbReference>
<protein>
    <submittedName>
        <fullName evidence="1">Uncharacterized protein</fullName>
    </submittedName>
</protein>
<dbReference type="RefSeq" id="WP_072602048.1">
    <property type="nucleotide sequence ID" value="NZ_CP018171.1"/>
</dbReference>
<dbReference type="InterPro" id="IPR044000">
    <property type="entry name" value="Phage_tube_2"/>
</dbReference>
<evidence type="ECO:0000313" key="1">
    <source>
        <dbReference type="EMBL" id="APH70638.1"/>
    </source>
</evidence>
<reference evidence="2" key="1">
    <citation type="submission" date="2016-11" db="EMBL/GenBank/DDBJ databases">
        <title>Mesorhizobium oceanicum sp. nov., isolated from deep seawater in South China Sea.</title>
        <authorList>
            <person name="Fu G.-Y."/>
        </authorList>
    </citation>
    <scope>NUCLEOTIDE SEQUENCE [LARGE SCALE GENOMIC DNA]</scope>
    <source>
        <strain evidence="2">B7</strain>
    </source>
</reference>
<dbReference type="OrthoDB" id="1680496at2"/>
<dbReference type="Proteomes" id="UP000182840">
    <property type="component" value="Chromosome"/>
</dbReference>
<dbReference type="KEGG" id="meso:BSQ44_03965"/>
<sequence length="423" mass="44796">MAKVRAYGADATLKACREASYGVAPLTGYRSLDFKSTDLSSAQPLGDDPLLGRGRNAQDPYRGLITDEGQIDIPFDLRGTGYWLTGLFGDPVTTATNASGSIAFTANPSPGDTITLNSTVWTFVSGTPSGNETEIQATVTQTVDQLVDDLNASADVEVAKCTYSRPTSTQTLVIVFDTAGPTGNSFTLAASAASVSGPTLTGGGYAHVWESGADDIPSYTIEIGHPKLTTPVFFRHLGTVMESLNFEMGQEGPANARLQLVAQGEERFAATVDGSPDAFSLRRFSQGRGFIRRGGQPLAGVTGGSLTFSNNLERVRVIREDGKIEAADPTFASAEGSMSVRFDGATLVAEAANGDPVALDYGFTFPEGYALRFELPRVFLPKPKYAVSGPGGVEASFDWRAAFDDSEGTMLRAHLLNDVTSYT</sequence>
<accession>A0A1L3SMK8</accession>
<gene>
    <name evidence="1" type="ORF">BSQ44_03965</name>
</gene>
<dbReference type="STRING" id="1670800.BSQ44_03965"/>
<proteinExistence type="predicted"/>
<organism evidence="1 2">
    <name type="scientific">Aquibium oceanicum</name>
    <dbReference type="NCBI Taxonomy" id="1670800"/>
    <lineage>
        <taxon>Bacteria</taxon>
        <taxon>Pseudomonadati</taxon>
        <taxon>Pseudomonadota</taxon>
        <taxon>Alphaproteobacteria</taxon>
        <taxon>Hyphomicrobiales</taxon>
        <taxon>Phyllobacteriaceae</taxon>
        <taxon>Aquibium</taxon>
    </lineage>
</organism>
<dbReference type="EMBL" id="CP018171">
    <property type="protein sequence ID" value="APH70638.1"/>
    <property type="molecule type" value="Genomic_DNA"/>
</dbReference>
<name>A0A1L3SMK8_9HYPH</name>
<evidence type="ECO:0000313" key="2">
    <source>
        <dbReference type="Proteomes" id="UP000182840"/>
    </source>
</evidence>